<accession>A0A2N8UJ39</accession>
<evidence type="ECO:0000256" key="1">
    <source>
        <dbReference type="ARBA" id="ARBA00010465"/>
    </source>
</evidence>
<feature type="region of interest" description="Disordered" evidence="3">
    <location>
        <begin position="1"/>
        <end position="132"/>
    </location>
</feature>
<feature type="region of interest" description="Disordered" evidence="3">
    <location>
        <begin position="198"/>
        <end position="257"/>
    </location>
</feature>
<dbReference type="EMBL" id="LT795067">
    <property type="protein sequence ID" value="SJX64790.1"/>
    <property type="molecule type" value="Genomic_DNA"/>
</dbReference>
<comment type="similarity">
    <text evidence="1">Belongs to the SWC5 family.</text>
</comment>
<dbReference type="GO" id="GO:0000812">
    <property type="term" value="C:Swr1 complex"/>
    <property type="evidence" value="ECO:0007669"/>
    <property type="project" value="TreeGrafter"/>
</dbReference>
<dbReference type="Pfam" id="PF07572">
    <property type="entry name" value="BCNT"/>
    <property type="match status" value="1"/>
</dbReference>
<organism evidence="5 6">
    <name type="scientific">Sporisorium reilianum f. sp. reilianum</name>
    <dbReference type="NCBI Taxonomy" id="72559"/>
    <lineage>
        <taxon>Eukaryota</taxon>
        <taxon>Fungi</taxon>
        <taxon>Dikarya</taxon>
        <taxon>Basidiomycota</taxon>
        <taxon>Ustilaginomycotina</taxon>
        <taxon>Ustilaginomycetes</taxon>
        <taxon>Ustilaginales</taxon>
        <taxon>Ustilaginaceae</taxon>
        <taxon>Sporisorium</taxon>
    </lineage>
</organism>
<gene>
    <name evidence="5" type="ORF">SRS1_15211</name>
</gene>
<sequence length="322" mass="33746">MAPDSSSKNKLATNTASDSGSDSEDDDFVPEPDTSRGAAGGIKTSNKQLQKASRADDASDDDSDKEGSDAEERAAAKDGAAGEQIDADELEALKREREEMVAAAGGEERLGKRARLAKHAAAAPAESIPANDEAEALKAKALAEWEAIKGEAPTSATLTSDATATQAAQSSSSATAHTEEMVSIPTTYKFAGELHTSTRLVPRSHPDAVKYLSSQSTSALPSPSAAATAAPRPPPPGPRRKKTSSLAALSAAATAKPTKLNTLEKSKLDWDSYKGDTAKLSQQELDELEHQTKGGGKGLGDMKGYLERRDFLDRVKDRTGQP</sequence>
<feature type="compositionally biased region" description="Polar residues" evidence="3">
    <location>
        <begin position="1"/>
        <end position="16"/>
    </location>
</feature>
<feature type="region of interest" description="Disordered" evidence="3">
    <location>
        <begin position="151"/>
        <end position="181"/>
    </location>
</feature>
<evidence type="ECO:0000313" key="6">
    <source>
        <dbReference type="Proteomes" id="UP000239563"/>
    </source>
</evidence>
<feature type="compositionally biased region" description="Low complexity" evidence="3">
    <location>
        <begin position="119"/>
        <end position="130"/>
    </location>
</feature>
<feature type="compositionally biased region" description="Low complexity" evidence="3">
    <location>
        <begin position="152"/>
        <end position="176"/>
    </location>
</feature>
<feature type="compositionally biased region" description="Low complexity" evidence="3">
    <location>
        <begin position="244"/>
        <end position="257"/>
    </location>
</feature>
<evidence type="ECO:0000259" key="4">
    <source>
        <dbReference type="PROSITE" id="PS51279"/>
    </source>
</evidence>
<dbReference type="AlphaFoldDB" id="A0A2N8UJ39"/>
<dbReference type="InterPro" id="IPR011421">
    <property type="entry name" value="BCNT-C"/>
</dbReference>
<dbReference type="Proteomes" id="UP000239563">
    <property type="component" value="Chromosome XIV"/>
</dbReference>
<reference evidence="5 6" key="1">
    <citation type="submission" date="2017-02" db="EMBL/GenBank/DDBJ databases">
        <authorList>
            <person name="Peterson S.W."/>
        </authorList>
    </citation>
    <scope>NUCLEOTIDE SEQUENCE [LARGE SCALE GENOMIC DNA]</scope>
    <source>
        <strain evidence="5 6">SRS1_H2-8</strain>
    </source>
</reference>
<proteinExistence type="inferred from homology"/>
<dbReference type="InterPro" id="IPR027124">
    <property type="entry name" value="Swc5/CFDP1/2"/>
</dbReference>
<evidence type="ECO:0000256" key="3">
    <source>
        <dbReference type="SAM" id="MobiDB-lite"/>
    </source>
</evidence>
<dbReference type="PANTHER" id="PTHR48407">
    <property type="entry name" value="CRANIOFACIAL DEVELOPMENT PROTEIN 1"/>
    <property type="match status" value="1"/>
</dbReference>
<feature type="compositionally biased region" description="Acidic residues" evidence="3">
    <location>
        <begin position="21"/>
        <end position="30"/>
    </location>
</feature>
<evidence type="ECO:0000313" key="5">
    <source>
        <dbReference type="EMBL" id="SJX64790.1"/>
    </source>
</evidence>
<feature type="compositionally biased region" description="Basic and acidic residues" evidence="3">
    <location>
        <begin position="91"/>
        <end position="111"/>
    </location>
</feature>
<dbReference type="PANTHER" id="PTHR48407:SF1">
    <property type="entry name" value="CRANIOFACIAL DEVELOPMENT PROTEIN 1"/>
    <property type="match status" value="1"/>
</dbReference>
<feature type="compositionally biased region" description="Low complexity" evidence="3">
    <location>
        <begin position="213"/>
        <end position="230"/>
    </location>
</feature>
<feature type="compositionally biased region" description="Basic and acidic residues" evidence="3">
    <location>
        <begin position="65"/>
        <end position="76"/>
    </location>
</feature>
<evidence type="ECO:0000256" key="2">
    <source>
        <dbReference type="ARBA" id="ARBA00019138"/>
    </source>
</evidence>
<dbReference type="PROSITE" id="PS51279">
    <property type="entry name" value="BCNT_C"/>
    <property type="match status" value="1"/>
</dbReference>
<name>A0A2N8UJ39_9BASI</name>
<feature type="domain" description="BCNT-C" evidence="4">
    <location>
        <begin position="240"/>
        <end position="322"/>
    </location>
</feature>
<protein>
    <recommendedName>
        <fullName evidence="2">SWR1-complex protein 5</fullName>
    </recommendedName>
</protein>